<dbReference type="OrthoDB" id="506431at2759"/>
<feature type="compositionally biased region" description="Low complexity" evidence="1">
    <location>
        <begin position="279"/>
        <end position="288"/>
    </location>
</feature>
<feature type="compositionally biased region" description="Basic and acidic residues" evidence="1">
    <location>
        <begin position="31"/>
        <end position="43"/>
    </location>
</feature>
<comment type="caution">
    <text evidence="2">The sequence shown here is derived from an EMBL/GenBank/DDBJ whole genome shotgun (WGS) entry which is preliminary data.</text>
</comment>
<gene>
    <name evidence="2" type="ORF">BJ878DRAFT_536684</name>
</gene>
<organism evidence="2 3">
    <name type="scientific">Calycina marina</name>
    <dbReference type="NCBI Taxonomy" id="1763456"/>
    <lineage>
        <taxon>Eukaryota</taxon>
        <taxon>Fungi</taxon>
        <taxon>Dikarya</taxon>
        <taxon>Ascomycota</taxon>
        <taxon>Pezizomycotina</taxon>
        <taxon>Leotiomycetes</taxon>
        <taxon>Helotiales</taxon>
        <taxon>Pezizellaceae</taxon>
        <taxon>Calycina</taxon>
    </lineage>
</organism>
<protein>
    <recommendedName>
        <fullName evidence="4">Signal peptide-containing protein</fullName>
    </recommendedName>
</protein>
<evidence type="ECO:0000313" key="2">
    <source>
        <dbReference type="EMBL" id="KAG9241170.1"/>
    </source>
</evidence>
<feature type="region of interest" description="Disordered" evidence="1">
    <location>
        <begin position="186"/>
        <end position="317"/>
    </location>
</feature>
<proteinExistence type="predicted"/>
<dbReference type="AlphaFoldDB" id="A0A9P8CC24"/>
<feature type="compositionally biased region" description="Basic and acidic residues" evidence="1">
    <location>
        <begin position="225"/>
        <end position="238"/>
    </location>
</feature>
<dbReference type="EMBL" id="MU254259">
    <property type="protein sequence ID" value="KAG9241170.1"/>
    <property type="molecule type" value="Genomic_DNA"/>
</dbReference>
<evidence type="ECO:0000313" key="3">
    <source>
        <dbReference type="Proteomes" id="UP000887226"/>
    </source>
</evidence>
<evidence type="ECO:0000256" key="1">
    <source>
        <dbReference type="SAM" id="MobiDB-lite"/>
    </source>
</evidence>
<sequence>MSLPVAIQSVVFYYLSCATCNKALSRRKTKVRAERDRAEKQQIETEQPGLYRHPSPFHTNPFWEVEIALGPNPKSKKKGGESTKALNDSDGAGMRSSVGTGGSSIPSTAEGSRISGEGWNRKPYQRPNELLWGLDLPGPRKIKDAITRAGSTTKQLFEHTLTGFIDHDHHPNDSNVDVEREKNKSYFRGRNPPVNDLHPPVVTTTPANHEENSWMMQPPPPAKVMEGKERVASLRSRADSGASSRKVEADTPLSRRATEKLTASRLNLGVTEEMHELRPSSSRLSSRPATRVDNLDGSSSESESVGSGRNMKGMSVTVPYPTMAGRAVLKPDTQMRERPKLEQILSSSMAIPQVQSFQSKGDALQTVADSTAGWGGDEGGGTR</sequence>
<feature type="region of interest" description="Disordered" evidence="1">
    <location>
        <begin position="28"/>
        <end position="55"/>
    </location>
</feature>
<reference evidence="2" key="1">
    <citation type="journal article" date="2021" name="IMA Fungus">
        <title>Genomic characterization of three marine fungi, including Emericellopsis atlantica sp. nov. with signatures of a generalist lifestyle and marine biomass degradation.</title>
        <authorList>
            <person name="Hagestad O.C."/>
            <person name="Hou L."/>
            <person name="Andersen J.H."/>
            <person name="Hansen E.H."/>
            <person name="Altermark B."/>
            <person name="Li C."/>
            <person name="Kuhnert E."/>
            <person name="Cox R.J."/>
            <person name="Crous P.W."/>
            <person name="Spatafora J.W."/>
            <person name="Lail K."/>
            <person name="Amirebrahimi M."/>
            <person name="Lipzen A."/>
            <person name="Pangilinan J."/>
            <person name="Andreopoulos W."/>
            <person name="Hayes R.D."/>
            <person name="Ng V."/>
            <person name="Grigoriev I.V."/>
            <person name="Jackson S.A."/>
            <person name="Sutton T.D.S."/>
            <person name="Dobson A.D.W."/>
            <person name="Rama T."/>
        </authorList>
    </citation>
    <scope>NUCLEOTIDE SEQUENCE</scope>
    <source>
        <strain evidence="2">TRa3180A</strain>
    </source>
</reference>
<accession>A0A9P8CC24</accession>
<feature type="region of interest" description="Disordered" evidence="1">
    <location>
        <begin position="70"/>
        <end position="124"/>
    </location>
</feature>
<name>A0A9P8CC24_9HELO</name>
<evidence type="ECO:0008006" key="4">
    <source>
        <dbReference type="Google" id="ProtNLM"/>
    </source>
</evidence>
<feature type="compositionally biased region" description="Low complexity" evidence="1">
    <location>
        <begin position="297"/>
        <end position="308"/>
    </location>
</feature>
<keyword evidence="3" id="KW-1185">Reference proteome</keyword>
<dbReference type="Proteomes" id="UP000887226">
    <property type="component" value="Unassembled WGS sequence"/>
</dbReference>